<dbReference type="Pfam" id="PF09278">
    <property type="entry name" value="MerR-DNA-bind"/>
    <property type="match status" value="1"/>
</dbReference>
<dbReference type="InterPro" id="IPR015358">
    <property type="entry name" value="Tscrpt_reg_MerR_DNA-bd"/>
</dbReference>
<dbReference type="RefSeq" id="WP_304375205.1">
    <property type="nucleotide sequence ID" value="NZ_JAUOZU010000005.1"/>
</dbReference>
<reference evidence="5" key="1">
    <citation type="journal article" date="2015" name="Int. J. Syst. Evol. Microbiol.">
        <title>Rhizobium alvei sp. nov., isolated from a freshwater river.</title>
        <authorList>
            <person name="Sheu S.Y."/>
            <person name="Huang H.W."/>
            <person name="Young C.C."/>
            <person name="Chen W.M."/>
        </authorList>
    </citation>
    <scope>NUCLEOTIDE SEQUENCE</scope>
    <source>
        <strain evidence="5">TNR-22</strain>
    </source>
</reference>
<dbReference type="EMBL" id="JAUOZU010000005">
    <property type="protein sequence ID" value="MDO6963287.1"/>
    <property type="molecule type" value="Genomic_DNA"/>
</dbReference>
<evidence type="ECO:0000256" key="2">
    <source>
        <dbReference type="ARBA" id="ARBA00023125"/>
    </source>
</evidence>
<keyword evidence="1" id="KW-0805">Transcription regulation</keyword>
<dbReference type="InterPro" id="IPR000551">
    <property type="entry name" value="MerR-type_HTH_dom"/>
</dbReference>
<sequence>MRIGELAAKAGVSTDALRLYERLGLIRSERRPNGYRDYDEAMLFVVNYVRMAQRLGFSLSEIGAEVPALIAGELTADRISAILSDKLALIDARMAGLQALRTELAGLLASVCPVVPPVRSPRKVSA</sequence>
<dbReference type="PROSITE" id="PS00552">
    <property type="entry name" value="HTH_MERR_1"/>
    <property type="match status" value="1"/>
</dbReference>
<dbReference type="PANTHER" id="PTHR30204">
    <property type="entry name" value="REDOX-CYCLING DRUG-SENSING TRANSCRIPTIONAL ACTIVATOR SOXR"/>
    <property type="match status" value="1"/>
</dbReference>
<organism evidence="5 6">
    <name type="scientific">Rhizobium alvei</name>
    <dbReference type="NCBI Taxonomy" id="1132659"/>
    <lineage>
        <taxon>Bacteria</taxon>
        <taxon>Pseudomonadati</taxon>
        <taxon>Pseudomonadota</taxon>
        <taxon>Alphaproteobacteria</taxon>
        <taxon>Hyphomicrobiales</taxon>
        <taxon>Rhizobiaceae</taxon>
        <taxon>Rhizobium/Agrobacterium group</taxon>
        <taxon>Rhizobium</taxon>
    </lineage>
</organism>
<accession>A0ABT8YHW8</accession>
<dbReference type="PRINTS" id="PR00040">
    <property type="entry name" value="HTHMERR"/>
</dbReference>
<keyword evidence="2 5" id="KW-0238">DNA-binding</keyword>
<comment type="caution">
    <text evidence="5">The sequence shown here is derived from an EMBL/GenBank/DDBJ whole genome shotgun (WGS) entry which is preliminary data.</text>
</comment>
<dbReference type="SMART" id="SM00422">
    <property type="entry name" value="HTH_MERR"/>
    <property type="match status" value="1"/>
</dbReference>
<feature type="domain" description="HTH merR-type" evidence="4">
    <location>
        <begin position="1"/>
        <end position="68"/>
    </location>
</feature>
<keyword evidence="6" id="KW-1185">Reference proteome</keyword>
<evidence type="ECO:0000259" key="4">
    <source>
        <dbReference type="PROSITE" id="PS50937"/>
    </source>
</evidence>
<gene>
    <name evidence="5" type="ORF">Q4481_04915</name>
</gene>
<dbReference type="PANTHER" id="PTHR30204:SF94">
    <property type="entry name" value="HEAVY METAL-DEPENDENT TRANSCRIPTIONAL REGULATOR HI_0293-RELATED"/>
    <property type="match status" value="1"/>
</dbReference>
<evidence type="ECO:0000313" key="6">
    <source>
        <dbReference type="Proteomes" id="UP001174932"/>
    </source>
</evidence>
<dbReference type="Proteomes" id="UP001174932">
    <property type="component" value="Unassembled WGS sequence"/>
</dbReference>
<evidence type="ECO:0000256" key="1">
    <source>
        <dbReference type="ARBA" id="ARBA00023015"/>
    </source>
</evidence>
<evidence type="ECO:0000256" key="3">
    <source>
        <dbReference type="ARBA" id="ARBA00023163"/>
    </source>
</evidence>
<dbReference type="SUPFAM" id="SSF46955">
    <property type="entry name" value="Putative DNA-binding domain"/>
    <property type="match status" value="1"/>
</dbReference>
<evidence type="ECO:0000313" key="5">
    <source>
        <dbReference type="EMBL" id="MDO6963287.1"/>
    </source>
</evidence>
<dbReference type="InterPro" id="IPR047057">
    <property type="entry name" value="MerR_fam"/>
</dbReference>
<dbReference type="InterPro" id="IPR009061">
    <property type="entry name" value="DNA-bd_dom_put_sf"/>
</dbReference>
<proteinExistence type="predicted"/>
<dbReference type="PROSITE" id="PS50937">
    <property type="entry name" value="HTH_MERR_2"/>
    <property type="match status" value="1"/>
</dbReference>
<dbReference type="Pfam" id="PF00376">
    <property type="entry name" value="MerR"/>
    <property type="match status" value="1"/>
</dbReference>
<reference evidence="5" key="2">
    <citation type="submission" date="2023-07" db="EMBL/GenBank/DDBJ databases">
        <authorList>
            <person name="Shen H."/>
        </authorList>
    </citation>
    <scope>NUCLEOTIDE SEQUENCE</scope>
    <source>
        <strain evidence="5">TNR-22</strain>
    </source>
</reference>
<protein>
    <submittedName>
        <fullName evidence="5">MerR family DNA-binding transcriptional regulator</fullName>
    </submittedName>
</protein>
<name>A0ABT8YHW8_9HYPH</name>
<dbReference type="Gene3D" id="1.10.1660.10">
    <property type="match status" value="1"/>
</dbReference>
<dbReference type="GO" id="GO:0003677">
    <property type="term" value="F:DNA binding"/>
    <property type="evidence" value="ECO:0007669"/>
    <property type="project" value="UniProtKB-KW"/>
</dbReference>
<keyword evidence="3" id="KW-0804">Transcription</keyword>